<keyword evidence="2" id="KW-1185">Reference proteome</keyword>
<evidence type="ECO:0000313" key="2">
    <source>
        <dbReference type="Proteomes" id="UP000789405"/>
    </source>
</evidence>
<evidence type="ECO:0000313" key="1">
    <source>
        <dbReference type="EMBL" id="CAG8747461.1"/>
    </source>
</evidence>
<protein>
    <submittedName>
        <fullName evidence="1">1219_t:CDS:1</fullName>
    </submittedName>
</protein>
<dbReference type="EMBL" id="CAJVPY010014620">
    <property type="protein sequence ID" value="CAG8747461.1"/>
    <property type="molecule type" value="Genomic_DNA"/>
</dbReference>
<accession>A0A9N9ITJ7</accession>
<sequence>MLCRRGMGVEFFSDSKKDDLVSGISSPAAEKIGRRDIASATLLNRLCKGYLQRIDIGDEYILT</sequence>
<gene>
    <name evidence="1" type="ORF">DERYTH_LOCUS16563</name>
</gene>
<feature type="non-terminal residue" evidence="1">
    <location>
        <position position="63"/>
    </location>
</feature>
<reference evidence="1" key="1">
    <citation type="submission" date="2021-06" db="EMBL/GenBank/DDBJ databases">
        <authorList>
            <person name="Kallberg Y."/>
            <person name="Tangrot J."/>
            <person name="Rosling A."/>
        </authorList>
    </citation>
    <scope>NUCLEOTIDE SEQUENCE</scope>
    <source>
        <strain evidence="1">MA453B</strain>
    </source>
</reference>
<comment type="caution">
    <text evidence="1">The sequence shown here is derived from an EMBL/GenBank/DDBJ whole genome shotgun (WGS) entry which is preliminary data.</text>
</comment>
<name>A0A9N9ITJ7_9GLOM</name>
<proteinExistence type="predicted"/>
<dbReference type="AlphaFoldDB" id="A0A9N9ITJ7"/>
<dbReference type="Proteomes" id="UP000789405">
    <property type="component" value="Unassembled WGS sequence"/>
</dbReference>
<organism evidence="1 2">
    <name type="scientific">Dentiscutata erythropus</name>
    <dbReference type="NCBI Taxonomy" id="1348616"/>
    <lineage>
        <taxon>Eukaryota</taxon>
        <taxon>Fungi</taxon>
        <taxon>Fungi incertae sedis</taxon>
        <taxon>Mucoromycota</taxon>
        <taxon>Glomeromycotina</taxon>
        <taxon>Glomeromycetes</taxon>
        <taxon>Diversisporales</taxon>
        <taxon>Gigasporaceae</taxon>
        <taxon>Dentiscutata</taxon>
    </lineage>
</organism>